<dbReference type="eggNOG" id="COG0470">
    <property type="taxonomic scope" value="Bacteria"/>
</dbReference>
<comment type="caution">
    <text evidence="1">The sequence shown here is derived from an EMBL/GenBank/DDBJ whole genome shotgun (WGS) entry which is preliminary data.</text>
</comment>
<evidence type="ECO:0000313" key="1">
    <source>
        <dbReference type="EMBL" id="KGF98905.1"/>
    </source>
</evidence>
<name>A0A0A2ABF2_PROMR</name>
<proteinExistence type="predicted"/>
<evidence type="ECO:0000313" key="2">
    <source>
        <dbReference type="Proteomes" id="UP000030445"/>
    </source>
</evidence>
<dbReference type="PANTHER" id="PTHR11669">
    <property type="entry name" value="REPLICATION FACTOR C / DNA POLYMERASE III GAMMA-TAU SUBUNIT"/>
    <property type="match status" value="1"/>
</dbReference>
<organism evidence="1 2">
    <name type="scientific">Prochlorococcus marinus str. MIT 9302</name>
    <dbReference type="NCBI Taxonomy" id="74545"/>
    <lineage>
        <taxon>Bacteria</taxon>
        <taxon>Bacillati</taxon>
        <taxon>Cyanobacteriota</taxon>
        <taxon>Cyanophyceae</taxon>
        <taxon>Synechococcales</taxon>
        <taxon>Prochlorococcaceae</taxon>
        <taxon>Prochlorococcus</taxon>
    </lineage>
</organism>
<dbReference type="SUPFAM" id="SSF52540">
    <property type="entry name" value="P-loop containing nucleoside triphosphate hydrolases"/>
    <property type="match status" value="1"/>
</dbReference>
<keyword evidence="1" id="KW-0548">Nucleotidyltransferase</keyword>
<keyword evidence="1" id="KW-0808">Transferase</keyword>
<sequence>MIKVEKNNFFFNEEVNTCLKSIIKNKLYANGYIFYGAEGVGKKQTALKFIKEIFKQSSLSGNIEERITNNNHPDLLIIEPNSPLEAKKSKSFDLEKTTKNGTEIIKIAQIRNIKTFLGQKSISSEKKIVLIIDAHLLNESASNCLLKTLEEPNNGIFILLTSKLNILLDTIISRCQIVRLRPFSRKQINSIFKDILDTAEFKINTKLKFEDLINSANGSPGKLLKNIEIWNELSDEITNKLNSPIKNSLEILEVSKLISEQLEIYQQICLVNFIQIIWWRKTKNIDLVKKLENLKFHIRKNIHPRLAWEITLLKISLEDI</sequence>
<dbReference type="InterPro" id="IPR027417">
    <property type="entry name" value="P-loop_NTPase"/>
</dbReference>
<dbReference type="Gene3D" id="3.40.50.300">
    <property type="entry name" value="P-loop containing nucleotide triphosphate hydrolases"/>
    <property type="match status" value="1"/>
</dbReference>
<reference evidence="2" key="1">
    <citation type="journal article" date="2014" name="Sci. Data">
        <title>Genomes of diverse isolates of the marine cyanobacterium Prochlorococcus.</title>
        <authorList>
            <person name="Biller S."/>
            <person name="Berube P."/>
            <person name="Thompson J."/>
            <person name="Kelly L."/>
            <person name="Roggensack S."/>
            <person name="Awad L."/>
            <person name="Roache-Johnson K."/>
            <person name="Ding H."/>
            <person name="Giovannoni S.J."/>
            <person name="Moore L.R."/>
            <person name="Chisholm S.W."/>
        </authorList>
    </citation>
    <scope>NUCLEOTIDE SEQUENCE [LARGE SCALE GENOMIC DNA]</scope>
    <source>
        <strain evidence="2">MIT 9302</strain>
    </source>
</reference>
<dbReference type="Pfam" id="PF13177">
    <property type="entry name" value="DNA_pol3_delta2"/>
    <property type="match status" value="1"/>
</dbReference>
<dbReference type="AlphaFoldDB" id="A0A0A2ABF2"/>
<protein>
    <submittedName>
        <fullName evidence="1">DNA polymerasee III delta prime subunit</fullName>
        <ecNumber evidence="1">2.7.7.7</ecNumber>
    </submittedName>
</protein>
<dbReference type="STRING" id="74545.EU96_0214"/>
<dbReference type="NCBIfam" id="NF005638">
    <property type="entry name" value="PRK07399.1"/>
    <property type="match status" value="1"/>
</dbReference>
<accession>A0A0A2ABF2</accession>
<dbReference type="GO" id="GO:0003887">
    <property type="term" value="F:DNA-directed DNA polymerase activity"/>
    <property type="evidence" value="ECO:0007669"/>
    <property type="project" value="UniProtKB-EC"/>
</dbReference>
<dbReference type="InterPro" id="IPR050238">
    <property type="entry name" value="DNA_Rep/Repair_Clamp_Loader"/>
</dbReference>
<dbReference type="EC" id="2.7.7.7" evidence="1"/>
<dbReference type="OrthoDB" id="9810148at2"/>
<dbReference type="PANTHER" id="PTHR11669:SF8">
    <property type="entry name" value="DNA POLYMERASE III SUBUNIT DELTA"/>
    <property type="match status" value="1"/>
</dbReference>
<gene>
    <name evidence="1" type="ORF">EU96_0214</name>
</gene>
<dbReference type="EMBL" id="JNAM01000002">
    <property type="protein sequence ID" value="KGF98905.1"/>
    <property type="molecule type" value="Genomic_DNA"/>
</dbReference>
<dbReference type="GO" id="GO:0006261">
    <property type="term" value="P:DNA-templated DNA replication"/>
    <property type="evidence" value="ECO:0007669"/>
    <property type="project" value="TreeGrafter"/>
</dbReference>
<dbReference type="RefSeq" id="WP_032525837.1">
    <property type="nucleotide sequence ID" value="NZ_CP138951.1"/>
</dbReference>
<dbReference type="Proteomes" id="UP000030445">
    <property type="component" value="Unassembled WGS sequence"/>
</dbReference>